<organism evidence="1 2">
    <name type="scientific">Phytophthora pseudosyringae</name>
    <dbReference type="NCBI Taxonomy" id="221518"/>
    <lineage>
        <taxon>Eukaryota</taxon>
        <taxon>Sar</taxon>
        <taxon>Stramenopiles</taxon>
        <taxon>Oomycota</taxon>
        <taxon>Peronosporomycetes</taxon>
        <taxon>Peronosporales</taxon>
        <taxon>Peronosporaceae</taxon>
        <taxon>Phytophthora</taxon>
    </lineage>
</organism>
<sequence length="91" mass="9852">MPGILVIAVLLTAVMSTALLVVSVLNAFEYFSLTLFLLLNALPRVHIVFAAATTTSHAEELLNDPDRVQEGPRIPGSRARLKALRAEGLQQ</sequence>
<proteinExistence type="predicted"/>
<evidence type="ECO:0000313" key="1">
    <source>
        <dbReference type="EMBL" id="KAG7386830.1"/>
    </source>
</evidence>
<protein>
    <submittedName>
        <fullName evidence="1">Uncharacterized protein</fullName>
    </submittedName>
</protein>
<dbReference type="AlphaFoldDB" id="A0A8T1W3S7"/>
<gene>
    <name evidence="1" type="ORF">PHYPSEUDO_015228</name>
</gene>
<comment type="caution">
    <text evidence="1">The sequence shown here is derived from an EMBL/GenBank/DDBJ whole genome shotgun (WGS) entry which is preliminary data.</text>
</comment>
<dbReference type="EMBL" id="JAGDFM010000092">
    <property type="protein sequence ID" value="KAG7386830.1"/>
    <property type="molecule type" value="Genomic_DNA"/>
</dbReference>
<reference evidence="1" key="1">
    <citation type="submission" date="2021-02" db="EMBL/GenBank/DDBJ databases">
        <authorList>
            <person name="Palmer J.M."/>
        </authorList>
    </citation>
    <scope>NUCLEOTIDE SEQUENCE</scope>
    <source>
        <strain evidence="1">SCRP734</strain>
    </source>
</reference>
<evidence type="ECO:0000313" key="2">
    <source>
        <dbReference type="Proteomes" id="UP000694044"/>
    </source>
</evidence>
<keyword evidence="2" id="KW-1185">Reference proteome</keyword>
<dbReference type="Proteomes" id="UP000694044">
    <property type="component" value="Unassembled WGS sequence"/>
</dbReference>
<accession>A0A8T1W3S7</accession>
<name>A0A8T1W3S7_9STRA</name>